<dbReference type="Proteomes" id="UP001189624">
    <property type="component" value="Chromosome 7"/>
</dbReference>
<protein>
    <submittedName>
        <fullName evidence="2">Uncharacterized protein</fullName>
    </submittedName>
</protein>
<keyword evidence="3" id="KW-1185">Reference proteome</keyword>
<evidence type="ECO:0000313" key="3">
    <source>
        <dbReference type="Proteomes" id="UP001189624"/>
    </source>
</evidence>
<accession>A0AA86T1S0</accession>
<organism evidence="2 3">
    <name type="scientific">Sphenostylis stenocarpa</name>
    <dbReference type="NCBI Taxonomy" id="92480"/>
    <lineage>
        <taxon>Eukaryota</taxon>
        <taxon>Viridiplantae</taxon>
        <taxon>Streptophyta</taxon>
        <taxon>Embryophyta</taxon>
        <taxon>Tracheophyta</taxon>
        <taxon>Spermatophyta</taxon>
        <taxon>Magnoliopsida</taxon>
        <taxon>eudicotyledons</taxon>
        <taxon>Gunneridae</taxon>
        <taxon>Pentapetalae</taxon>
        <taxon>rosids</taxon>
        <taxon>fabids</taxon>
        <taxon>Fabales</taxon>
        <taxon>Fabaceae</taxon>
        <taxon>Papilionoideae</taxon>
        <taxon>50 kb inversion clade</taxon>
        <taxon>NPAAA clade</taxon>
        <taxon>indigoferoid/millettioid clade</taxon>
        <taxon>Phaseoleae</taxon>
        <taxon>Sphenostylis</taxon>
    </lineage>
</organism>
<gene>
    <name evidence="2" type="ORF">AYBTSS11_LOCUS21975</name>
</gene>
<keyword evidence="1" id="KW-0812">Transmembrane</keyword>
<keyword evidence="1" id="KW-1133">Transmembrane helix</keyword>
<feature type="transmembrane region" description="Helical" evidence="1">
    <location>
        <begin position="12"/>
        <end position="33"/>
    </location>
</feature>
<dbReference type="EMBL" id="OY731404">
    <property type="protein sequence ID" value="CAJ1968921.1"/>
    <property type="molecule type" value="Genomic_DNA"/>
</dbReference>
<dbReference type="AlphaFoldDB" id="A0AA86T1S0"/>
<proteinExistence type="predicted"/>
<dbReference type="Gramene" id="rna-AYBTSS11_LOCUS21975">
    <property type="protein sequence ID" value="CAJ1968921.1"/>
    <property type="gene ID" value="gene-AYBTSS11_LOCUS21975"/>
</dbReference>
<reference evidence="2" key="1">
    <citation type="submission" date="2023-10" db="EMBL/GenBank/DDBJ databases">
        <authorList>
            <person name="Domelevo Entfellner J.-B."/>
        </authorList>
    </citation>
    <scope>NUCLEOTIDE SEQUENCE</scope>
</reference>
<keyword evidence="1" id="KW-0472">Membrane</keyword>
<evidence type="ECO:0000313" key="2">
    <source>
        <dbReference type="EMBL" id="CAJ1968921.1"/>
    </source>
</evidence>
<evidence type="ECO:0000256" key="1">
    <source>
        <dbReference type="SAM" id="Phobius"/>
    </source>
</evidence>
<sequence>MSPLIDDNSTFMSTSITIFVAGFITGMGPSGVVHLGSSFAVRFTTGEEPSRAAYRDDLVATKETVRVDLQKEEFQTDFDRVMRGD</sequence>
<name>A0AA86T1S0_9FABA</name>